<keyword evidence="1" id="KW-0175">Coiled coil</keyword>
<sequence>MRTSILEFPMKHIEDNLVFARDETVWAYYRIEGFGYDFLDFDDKIKPFQRQLGFLANNGHDLHFLIDPTPMNVSGIMNQTKQELERLDYPLKENGIHLMQQVEDELNQQRSRNESGEYVHYLGIQLDPAKNSIQSLNMGNSAIYQLKNFLEGLRSPVYHAVGLDPYDIPKEVIRAYQEQAESLIVNMVNGFSSLVKPATTSEIIYLAEKTYSVSPTHEDVTYRKGFASGYMVEGIDSNEKKHEAVRPSEKAFVDLQNANIEEVGPKTLLSSKIIDNEVKDLYSQYVICSNMDDMSMHPGFEWLYHIQARMPFPVSVSIRANYQSNKFIRKKLSNARLEFKDQRQEAAKGEEAVDLSVTESEQGAIQMENYFKQTGQPGYSCSFVFKVSAQDKQNLNTRVEQLTNELSRFGISVLPPYGEQLNLMMETIPGSKSFNKDYQMHVSPSILAGMMFGASTNIGDNRGFYIGYTKQFHKPVFIKPDLAAKAYENLNNVFDSISVLVAGMTGKGKSFFMNLFVYLATLTGSQGLIIDPKGDRKDWKNGLPYIPKEYISVWEMGTDERDAGSLDPFRTSTNIEEGKDICMDILSHLVNVNIDDDAYTLLSEAIEAVAKQDDPCIGAVITYLQNIYEEQHEHMTSVRHTSVERLKSTLETLRRNQLAKLLFGEVGQEYKVLKTGVPIQVLMVQNLNLPSGSAKKLRPQHKISEAIMISLTAFTKQYMFNQDRMKHKFILQDEASVIERSAVGAELMDFIIRMGRYYNTTLIKGSQNASDHGKEVANMGMKFSFGLRKTEEAKEMLNYFNLPQTQENIDILKNLERGDALFQDIFGRTAVIHVDAIFRDLIEAFDSSTATEEERKRELMQTS</sequence>
<dbReference type="GO" id="GO:0005524">
    <property type="term" value="F:ATP binding"/>
    <property type="evidence" value="ECO:0007669"/>
    <property type="project" value="UniProtKB-KW"/>
</dbReference>
<keyword evidence="2" id="KW-0067">ATP-binding</keyword>
<dbReference type="Proteomes" id="UP001595279">
    <property type="component" value="Unassembled WGS sequence"/>
</dbReference>
<evidence type="ECO:0000313" key="3">
    <source>
        <dbReference type="Proteomes" id="UP001595279"/>
    </source>
</evidence>
<keyword evidence="3" id="KW-1185">Reference proteome</keyword>
<dbReference type="RefSeq" id="WP_390274420.1">
    <property type="nucleotide sequence ID" value="NZ_JBHRSA010000056.1"/>
</dbReference>
<dbReference type="InterPro" id="IPR027417">
    <property type="entry name" value="P-loop_NTPase"/>
</dbReference>
<evidence type="ECO:0000313" key="2">
    <source>
        <dbReference type="EMBL" id="MFC3041613.1"/>
    </source>
</evidence>
<dbReference type="Gene3D" id="3.40.50.300">
    <property type="entry name" value="P-loop containing nucleotide triphosphate hydrolases"/>
    <property type="match status" value="2"/>
</dbReference>
<dbReference type="EMBL" id="JBHRSA010000056">
    <property type="protein sequence ID" value="MFC3041613.1"/>
    <property type="molecule type" value="Genomic_DNA"/>
</dbReference>
<dbReference type="PANTHER" id="PTHR30121">
    <property type="entry name" value="UNCHARACTERIZED PROTEIN YJGR-RELATED"/>
    <property type="match status" value="1"/>
</dbReference>
<keyword evidence="2" id="KW-0547">Nucleotide-binding</keyword>
<evidence type="ECO:0000256" key="1">
    <source>
        <dbReference type="SAM" id="Coils"/>
    </source>
</evidence>
<dbReference type="InterPro" id="IPR051162">
    <property type="entry name" value="T4SS_component"/>
</dbReference>
<protein>
    <submittedName>
        <fullName evidence="2">ATP-binding protein</fullName>
    </submittedName>
</protein>
<gene>
    <name evidence="2" type="ORF">ACFOGI_15305</name>
</gene>
<dbReference type="Pfam" id="PF12846">
    <property type="entry name" value="AAA_10"/>
    <property type="match status" value="1"/>
</dbReference>
<feature type="coiled-coil region" evidence="1">
    <location>
        <begin position="325"/>
        <end position="352"/>
    </location>
</feature>
<proteinExistence type="predicted"/>
<dbReference type="PANTHER" id="PTHR30121:SF6">
    <property type="entry name" value="SLR6007 PROTEIN"/>
    <property type="match status" value="1"/>
</dbReference>
<dbReference type="SUPFAM" id="SSF52540">
    <property type="entry name" value="P-loop containing nucleoside triphosphate hydrolases"/>
    <property type="match status" value="1"/>
</dbReference>
<organism evidence="2 3">
    <name type="scientific">Virgibacillus xinjiangensis</name>
    <dbReference type="NCBI Taxonomy" id="393090"/>
    <lineage>
        <taxon>Bacteria</taxon>
        <taxon>Bacillati</taxon>
        <taxon>Bacillota</taxon>
        <taxon>Bacilli</taxon>
        <taxon>Bacillales</taxon>
        <taxon>Bacillaceae</taxon>
        <taxon>Virgibacillus</taxon>
    </lineage>
</organism>
<comment type="caution">
    <text evidence="2">The sequence shown here is derived from an EMBL/GenBank/DDBJ whole genome shotgun (WGS) entry which is preliminary data.</text>
</comment>
<reference evidence="3" key="1">
    <citation type="journal article" date="2019" name="Int. J. Syst. Evol. Microbiol.">
        <title>The Global Catalogue of Microorganisms (GCM) 10K type strain sequencing project: providing services to taxonomists for standard genome sequencing and annotation.</title>
        <authorList>
            <consortium name="The Broad Institute Genomics Platform"/>
            <consortium name="The Broad Institute Genome Sequencing Center for Infectious Disease"/>
            <person name="Wu L."/>
            <person name="Ma J."/>
        </authorList>
    </citation>
    <scope>NUCLEOTIDE SEQUENCE [LARGE SCALE GENOMIC DNA]</scope>
    <source>
        <strain evidence="3">KCTC 13128</strain>
    </source>
</reference>
<accession>A0ABV7CZS7</accession>
<name>A0ABV7CZS7_9BACI</name>